<evidence type="ECO:0000313" key="2">
    <source>
        <dbReference type="Proteomes" id="UP000033070"/>
    </source>
</evidence>
<keyword evidence="2" id="KW-1185">Reference proteome</keyword>
<dbReference type="EMBL" id="AP018738">
    <property type="protein sequence ID" value="BBE51978.1"/>
    <property type="molecule type" value="Genomic_DNA"/>
</dbReference>
<evidence type="ECO:0000313" key="1">
    <source>
        <dbReference type="EMBL" id="BBE51978.1"/>
    </source>
</evidence>
<dbReference type="RefSeq" id="WP_062626589.1">
    <property type="nucleotide sequence ID" value="NZ_AP018738.1"/>
</dbReference>
<accession>A0A2Z6GEI6</accession>
<sequence>MSDKLKTELDAIFNSHAETKKQIEHQKSEREVREEAFVQSFYGLRDSLIRPTFERIGEYIKAKGYKYHIETSEEQTDPEGRYQSPSISIRFLVGEDGSHYRSHEYPHLSVICEKGFSKLRFHESTISPGRGGHAGGAGDATPTELTADLINQKVLKVIREVFK</sequence>
<dbReference type="OrthoDB" id="8454409at2"/>
<proteinExistence type="predicted"/>
<dbReference type="KEGG" id="fam:OYT1_ch2465"/>
<dbReference type="AlphaFoldDB" id="A0A2Z6GEI6"/>
<name>A0A2Z6GEI6_9PROT</name>
<gene>
    <name evidence="1" type="ORF">OYT1_ch2465</name>
</gene>
<dbReference type="Proteomes" id="UP000033070">
    <property type="component" value="Chromosome"/>
</dbReference>
<reference evidence="1 2" key="1">
    <citation type="submission" date="2018-06" db="EMBL/GenBank/DDBJ databases">
        <title>OYT1 Genome Sequencing.</title>
        <authorList>
            <person name="Kato S."/>
            <person name="Itoh T."/>
            <person name="Ohkuma M."/>
        </authorList>
    </citation>
    <scope>NUCLEOTIDE SEQUENCE [LARGE SCALE GENOMIC DNA]</scope>
    <source>
        <strain evidence="1 2">OYT1</strain>
    </source>
</reference>
<organism evidence="1 2">
    <name type="scientific">Ferriphaselus amnicola</name>
    <dbReference type="NCBI Taxonomy" id="1188319"/>
    <lineage>
        <taxon>Bacteria</taxon>
        <taxon>Pseudomonadati</taxon>
        <taxon>Pseudomonadota</taxon>
        <taxon>Betaproteobacteria</taxon>
        <taxon>Nitrosomonadales</taxon>
        <taxon>Gallionellaceae</taxon>
        <taxon>Ferriphaselus</taxon>
    </lineage>
</organism>
<protein>
    <submittedName>
        <fullName evidence="1">Uncharacterized protein</fullName>
    </submittedName>
</protein>